<dbReference type="PIRSF" id="PIRSF006019">
    <property type="entry name" value="dCMP_deaminase"/>
    <property type="match status" value="1"/>
</dbReference>
<evidence type="ECO:0000256" key="5">
    <source>
        <dbReference type="PIRSR" id="PIRSR006019-1"/>
    </source>
</evidence>
<dbReference type="InterPro" id="IPR002125">
    <property type="entry name" value="CMP_dCMP_dom"/>
</dbReference>
<reference evidence="8 9" key="1">
    <citation type="submission" date="2014-02" db="EMBL/GenBank/DDBJ databases">
        <authorList>
            <person name="Meadows H.N."/>
            <person name="Fisher J.N.B."/>
            <person name="Gardner A.V."/>
            <person name="Merrill B.D."/>
            <person name="Hartmann K.A."/>
            <person name="Bailey M.E."/>
            <person name="Beckstead A.P."/>
            <person name="Deus L.M."/>
            <person name="Earl A.S."/>
            <person name="Easter R.A."/>
            <person name="Gibby P.D."/>
            <person name="Graves K.A."/>
            <person name="Ayer P.A."/>
            <person name="Heiner M.E."/>
            <person name="Herring J.A."/>
            <person name="Jaen A.D."/>
            <person name="Liu J.E."/>
            <person name="Manci A.M."/>
            <person name="Nielsen D.A."/>
            <person name="Paz H.C."/>
            <person name="Sabin N.R."/>
            <person name="Solomon M.B."/>
            <person name="Sutter R.A."/>
            <person name="Wake B.N."/>
            <person name="Willyerd H.J."/>
            <person name="Zimmerman L.J."/>
            <person name="Breakwell D.P."/>
            <person name="Burnett S.H."/>
            <person name="Grose J.H."/>
            <person name="Bradley K.W."/>
            <person name="Clarke D.Q."/>
            <person name="Lewis M.F."/>
            <person name="Barker L.P."/>
            <person name="Bailey C."/>
            <person name="Asai D.J."/>
            <person name="Garber M.L."/>
            <person name="Bowman C.A."/>
            <person name="Russell D.A."/>
            <person name="Pope W.H."/>
            <person name="Jacobs-Sera D."/>
            <person name="Hendrix R.W."/>
            <person name="Hatfull G.F."/>
        </authorList>
    </citation>
    <scope>NUCLEOTIDE SEQUENCE [LARGE SCALE GENOMIC DNA]</scope>
</reference>
<dbReference type="GO" id="GO:0006220">
    <property type="term" value="P:pyrimidine nucleotide metabolic process"/>
    <property type="evidence" value="ECO:0007669"/>
    <property type="project" value="InterPro"/>
</dbReference>
<dbReference type="InterPro" id="IPR016193">
    <property type="entry name" value="Cytidine_deaminase-like"/>
</dbReference>
<dbReference type="GO" id="GO:0008270">
    <property type="term" value="F:zinc ion binding"/>
    <property type="evidence" value="ECO:0007669"/>
    <property type="project" value="InterPro"/>
</dbReference>
<accession>A0A023W6X2</accession>
<evidence type="ECO:0000256" key="3">
    <source>
        <dbReference type="ARBA" id="ARBA00022801"/>
    </source>
</evidence>
<dbReference type="GeneID" id="19488225"/>
<keyword evidence="9" id="KW-1185">Reference proteome</keyword>
<dbReference type="PROSITE" id="PS00903">
    <property type="entry name" value="CYT_DCMP_DEAMINASES_1"/>
    <property type="match status" value="1"/>
</dbReference>
<dbReference type="Pfam" id="PF00383">
    <property type="entry name" value="dCMP_cyt_deam_1"/>
    <property type="match status" value="1"/>
</dbReference>
<dbReference type="GO" id="GO:0004132">
    <property type="term" value="F:dCMP deaminase activity"/>
    <property type="evidence" value="ECO:0007669"/>
    <property type="project" value="InterPro"/>
</dbReference>
<evidence type="ECO:0000256" key="2">
    <source>
        <dbReference type="ARBA" id="ARBA00022723"/>
    </source>
</evidence>
<dbReference type="OrthoDB" id="10605at10239"/>
<evidence type="ECO:0000256" key="4">
    <source>
        <dbReference type="ARBA" id="ARBA00022833"/>
    </source>
</evidence>
<dbReference type="SUPFAM" id="SSF53927">
    <property type="entry name" value="Cytidine deaminase-like"/>
    <property type="match status" value="1"/>
</dbReference>
<dbReference type="PROSITE" id="PS51747">
    <property type="entry name" value="CYT_DCMP_DEAMINASES_2"/>
    <property type="match status" value="1"/>
</dbReference>
<gene>
    <name evidence="8" type="primary">36</name>
    <name evidence="8" type="ORF">PBI_PHANTASTIC_36</name>
</gene>
<dbReference type="RefSeq" id="YP_009032521.1">
    <property type="nucleotide sequence ID" value="NC_024148.1"/>
</dbReference>
<dbReference type="PANTHER" id="PTHR11086">
    <property type="entry name" value="DEOXYCYTIDYLATE DEAMINASE-RELATED"/>
    <property type="match status" value="1"/>
</dbReference>
<keyword evidence="3" id="KW-0378">Hydrolase</keyword>
<evidence type="ECO:0000313" key="9">
    <source>
        <dbReference type="Proteomes" id="UP000024443"/>
    </source>
</evidence>
<keyword evidence="4 6" id="KW-0862">Zinc</keyword>
<organism evidence="8 9">
    <name type="scientific">Mycobacterium phage Phantastic</name>
    <dbReference type="NCBI Taxonomy" id="1486426"/>
    <lineage>
        <taxon>Viruses</taxon>
        <taxon>Duplodnaviria</taxon>
        <taxon>Heunggongvirae</taxon>
        <taxon>Uroviricota</taxon>
        <taxon>Caudoviricetes</taxon>
        <taxon>Veracruzvirus</taxon>
        <taxon>Veracruzvirus phantastic</taxon>
    </lineage>
</organism>
<feature type="domain" description="CMP/dCMP-type deaminase" evidence="7">
    <location>
        <begin position="5"/>
        <end position="128"/>
    </location>
</feature>
<evidence type="ECO:0000256" key="1">
    <source>
        <dbReference type="ARBA" id="ARBA00006576"/>
    </source>
</evidence>
<dbReference type="Gene3D" id="3.40.140.10">
    <property type="entry name" value="Cytidine Deaminase, domain 2"/>
    <property type="match status" value="1"/>
</dbReference>
<protein>
    <submittedName>
        <fullName evidence="8">Cytidine deaminase</fullName>
    </submittedName>
</protein>
<keyword evidence="2 6" id="KW-0479">Metal-binding</keyword>
<feature type="active site" description="Proton donor" evidence="5">
    <location>
        <position position="83"/>
    </location>
</feature>
<dbReference type="InterPro" id="IPR015517">
    <property type="entry name" value="dCMP_deaminase-rel"/>
</dbReference>
<dbReference type="EMBL" id="KJ510415">
    <property type="protein sequence ID" value="AHY27099.1"/>
    <property type="molecule type" value="Genomic_DNA"/>
</dbReference>
<dbReference type="PANTHER" id="PTHR11086:SF18">
    <property type="entry name" value="DEOXYCYTIDYLATE DEAMINASE"/>
    <property type="match status" value="1"/>
</dbReference>
<feature type="binding site" evidence="6">
    <location>
        <position position="81"/>
    </location>
    <ligand>
        <name>Zn(2+)</name>
        <dbReference type="ChEBI" id="CHEBI:29105"/>
        <note>catalytic</note>
    </ligand>
</feature>
<proteinExistence type="inferred from homology"/>
<comment type="similarity">
    <text evidence="1">Belongs to the cytidine and deoxycytidylate deaminase family.</text>
</comment>
<dbReference type="InterPro" id="IPR016473">
    <property type="entry name" value="dCMP_deaminase"/>
</dbReference>
<comment type="cofactor">
    <cofactor evidence="6">
        <name>Zn(2+)</name>
        <dbReference type="ChEBI" id="CHEBI:29105"/>
    </cofactor>
</comment>
<feature type="binding site" evidence="6">
    <location>
        <position position="107"/>
    </location>
    <ligand>
        <name>Zn(2+)</name>
        <dbReference type="ChEBI" id="CHEBI:29105"/>
        <note>catalytic</note>
    </ligand>
</feature>
<evidence type="ECO:0000256" key="6">
    <source>
        <dbReference type="PIRSR" id="PIRSR006019-2"/>
    </source>
</evidence>
<sequence length="128" mass="13815">MSRPDWDEYFLIIARAVATRSDCERSKVGAVVVKDRRVRGTGYNGAPSGRPGCDTCPRRLAAAVPGVSDYDSGPTRCVSVHAEANALLYADRDDLIGATLYITRAPCPGCQKLIDAAGIERVVYPKEN</sequence>
<dbReference type="KEGG" id="vg:19488225"/>
<evidence type="ECO:0000313" key="8">
    <source>
        <dbReference type="EMBL" id="AHY27099.1"/>
    </source>
</evidence>
<dbReference type="InterPro" id="IPR016192">
    <property type="entry name" value="APOBEC/CMP_deaminase_Zn-bd"/>
</dbReference>
<evidence type="ECO:0000259" key="7">
    <source>
        <dbReference type="PROSITE" id="PS51747"/>
    </source>
</evidence>
<dbReference type="Proteomes" id="UP000024443">
    <property type="component" value="Segment"/>
</dbReference>
<feature type="binding site" evidence="6">
    <location>
        <position position="110"/>
    </location>
    <ligand>
        <name>Zn(2+)</name>
        <dbReference type="ChEBI" id="CHEBI:29105"/>
        <note>catalytic</note>
    </ligand>
</feature>
<name>A0A023W6X2_9CAUD</name>